<keyword evidence="2" id="KW-1185">Reference proteome</keyword>
<proteinExistence type="predicted"/>
<protein>
    <submittedName>
        <fullName evidence="1">Uncharacterized protein</fullName>
    </submittedName>
</protein>
<dbReference type="AlphaFoldDB" id="A0A3N2DK41"/>
<evidence type="ECO:0000313" key="1">
    <source>
        <dbReference type="EMBL" id="ROS00049.1"/>
    </source>
</evidence>
<dbReference type="EMBL" id="RKHR01000005">
    <property type="protein sequence ID" value="ROS00049.1"/>
    <property type="molecule type" value="Genomic_DNA"/>
</dbReference>
<sequence>MIKIKAKTTAELIENFQLSDEAETIVMPEVPPHESIMSLLEGEHYLDAIKLISHGLPKREAVWWACIATRQSQTKETPPLHIKALLSAERWVQKPTEENRKLASKLAAESKYQSAASWAATAAYWSAGSIAPVGEPDVPPPEHLYAHAVAGSVALAAAEGDEEGLKSRYVTLITQGIDLANGGQGRLSS</sequence>
<reference evidence="1 2" key="1">
    <citation type="submission" date="2018-11" db="EMBL/GenBank/DDBJ databases">
        <title>Genomic Encyclopedia of Type Strains, Phase IV (KMG-IV): sequencing the most valuable type-strain genomes for metagenomic binning, comparative biology and taxonomic classification.</title>
        <authorList>
            <person name="Goeker M."/>
        </authorList>
    </citation>
    <scope>NUCLEOTIDE SEQUENCE [LARGE SCALE GENOMIC DNA]</scope>
    <source>
        <strain evidence="1 2">DSM 100316</strain>
    </source>
</reference>
<dbReference type="InterPro" id="IPR053855">
    <property type="entry name" value="DUF6931"/>
</dbReference>
<dbReference type="RefSeq" id="WP_123713043.1">
    <property type="nucleotide sequence ID" value="NZ_RKHR01000005.1"/>
</dbReference>
<name>A0A3N2DK41_9GAMM</name>
<dbReference type="Proteomes" id="UP000275394">
    <property type="component" value="Unassembled WGS sequence"/>
</dbReference>
<accession>A0A3N2DK41</accession>
<organism evidence="1 2">
    <name type="scientific">Sinobacterium caligoides</name>
    <dbReference type="NCBI Taxonomy" id="933926"/>
    <lineage>
        <taxon>Bacteria</taxon>
        <taxon>Pseudomonadati</taxon>
        <taxon>Pseudomonadota</taxon>
        <taxon>Gammaproteobacteria</taxon>
        <taxon>Cellvibrionales</taxon>
        <taxon>Spongiibacteraceae</taxon>
        <taxon>Sinobacterium</taxon>
    </lineage>
</organism>
<comment type="caution">
    <text evidence="1">The sequence shown here is derived from an EMBL/GenBank/DDBJ whole genome shotgun (WGS) entry which is preliminary data.</text>
</comment>
<dbReference type="OrthoDB" id="5572566at2"/>
<dbReference type="Pfam" id="PF22011">
    <property type="entry name" value="DUF6931"/>
    <property type="match status" value="1"/>
</dbReference>
<gene>
    <name evidence="1" type="ORF">EDC56_2683</name>
</gene>
<evidence type="ECO:0000313" key="2">
    <source>
        <dbReference type="Proteomes" id="UP000275394"/>
    </source>
</evidence>